<accession>A0A6J5X9Z7</accession>
<dbReference type="AlphaFoldDB" id="A0A6J5X9Z7"/>
<evidence type="ECO:0000313" key="2">
    <source>
        <dbReference type="Proteomes" id="UP000507245"/>
    </source>
</evidence>
<gene>
    <name evidence="1" type="ORF">ORAREDHAP_LOCUS30982</name>
</gene>
<reference evidence="2" key="1">
    <citation type="journal article" date="2020" name="Genome Biol.">
        <title>Gamete binning: chromosome-level and haplotype-resolved genome assembly enabled by high-throughput single-cell sequencing of gamete genomes.</title>
        <authorList>
            <person name="Campoy J.A."/>
            <person name="Sun H."/>
            <person name="Goel M."/>
            <person name="Jiao W.-B."/>
            <person name="Folz-Donahue K."/>
            <person name="Wang N."/>
            <person name="Rubio M."/>
            <person name="Liu C."/>
            <person name="Kukat C."/>
            <person name="Ruiz D."/>
            <person name="Huettel B."/>
            <person name="Schneeberger K."/>
        </authorList>
    </citation>
    <scope>NUCLEOTIDE SEQUENCE [LARGE SCALE GENOMIC DNA]</scope>
    <source>
        <strain evidence="2">cv. Rojo Pasion</strain>
    </source>
</reference>
<sequence length="78" mass="8278">MPSSSSSARSPFSSPNEHLDTANRIVALLANIIGAAESVLRVAVIGPDKRHLAVAGLLAHRPSYVIKAVCLKNKSWLC</sequence>
<organism evidence="1 2">
    <name type="scientific">Prunus armeniaca</name>
    <name type="common">Apricot</name>
    <name type="synonym">Armeniaca vulgaris</name>
    <dbReference type="NCBI Taxonomy" id="36596"/>
    <lineage>
        <taxon>Eukaryota</taxon>
        <taxon>Viridiplantae</taxon>
        <taxon>Streptophyta</taxon>
        <taxon>Embryophyta</taxon>
        <taxon>Tracheophyta</taxon>
        <taxon>Spermatophyta</taxon>
        <taxon>Magnoliopsida</taxon>
        <taxon>eudicotyledons</taxon>
        <taxon>Gunneridae</taxon>
        <taxon>Pentapetalae</taxon>
        <taxon>rosids</taxon>
        <taxon>fabids</taxon>
        <taxon>Rosales</taxon>
        <taxon>Rosaceae</taxon>
        <taxon>Amygdaloideae</taxon>
        <taxon>Amygdaleae</taxon>
        <taxon>Prunus</taxon>
    </lineage>
</organism>
<protein>
    <submittedName>
        <fullName evidence="1">Uncharacterized protein</fullName>
    </submittedName>
</protein>
<keyword evidence="2" id="KW-1185">Reference proteome</keyword>
<dbReference type="EMBL" id="CAEKKB010000005">
    <property type="protein sequence ID" value="CAB4309671.1"/>
    <property type="molecule type" value="Genomic_DNA"/>
</dbReference>
<proteinExistence type="predicted"/>
<name>A0A6J5X9Z7_PRUAR</name>
<evidence type="ECO:0000313" key="1">
    <source>
        <dbReference type="EMBL" id="CAB4309671.1"/>
    </source>
</evidence>
<dbReference type="Proteomes" id="UP000507245">
    <property type="component" value="Unassembled WGS sequence"/>
</dbReference>